<dbReference type="OrthoDB" id="5390672at2759"/>
<dbReference type="RefSeq" id="XP_033393025.1">
    <property type="nucleotide sequence ID" value="XM_033542538.1"/>
</dbReference>
<keyword evidence="4" id="KW-1185">Reference proteome</keyword>
<sequence>MDLLQSVRKDGSRQVPCALRSGGRSDFKWEDVKNSNHRENYLGHSLMAPVGRWQKGKDLTWYSKSDDPAAARAARAEEIRKIKEAEEEAMAVALGLPVPARAAAANNANLTPLGAKETSKQVKSAVAAVQSDNAKDENDIGTQGVGRGIGYRRHSGDAGSGSEMLGSEHSGEGGLRGSARTRATPRDDGDRDRDKQRERRRALDRDRRRDNRSRSRSRSPRRHRHHHRSHRHRDEDRERDREHRRYRHHDNNRHGRDHARDRSRNRHPHHRRDRSHDPPREERRYRRERTPERPRSRDSYRR</sequence>
<dbReference type="GeneID" id="54300035"/>
<dbReference type="Proteomes" id="UP000799438">
    <property type="component" value="Unassembled WGS sequence"/>
</dbReference>
<accession>A0A6A6B2R5</accession>
<feature type="compositionally biased region" description="Basic residues" evidence="1">
    <location>
        <begin position="263"/>
        <end position="273"/>
    </location>
</feature>
<dbReference type="Pfam" id="PF10159">
    <property type="entry name" value="MMtag"/>
    <property type="match status" value="1"/>
</dbReference>
<proteinExistence type="predicted"/>
<dbReference type="AlphaFoldDB" id="A0A6A6B2R5"/>
<dbReference type="EMBL" id="ML995504">
    <property type="protein sequence ID" value="KAF2137307.1"/>
    <property type="molecule type" value="Genomic_DNA"/>
</dbReference>
<dbReference type="PANTHER" id="PTHR14580">
    <property type="entry name" value="MULTIPLE MYELOMA TUMOR-ASSOCIATED PROTEIN 2 FAMILY MEMBER"/>
    <property type="match status" value="1"/>
</dbReference>
<evidence type="ECO:0000259" key="2">
    <source>
        <dbReference type="Pfam" id="PF10159"/>
    </source>
</evidence>
<reference evidence="3" key="1">
    <citation type="journal article" date="2020" name="Stud. Mycol.">
        <title>101 Dothideomycetes genomes: a test case for predicting lifestyles and emergence of pathogens.</title>
        <authorList>
            <person name="Haridas S."/>
            <person name="Albert R."/>
            <person name="Binder M."/>
            <person name="Bloem J."/>
            <person name="Labutti K."/>
            <person name="Salamov A."/>
            <person name="Andreopoulos B."/>
            <person name="Baker S."/>
            <person name="Barry K."/>
            <person name="Bills G."/>
            <person name="Bluhm B."/>
            <person name="Cannon C."/>
            <person name="Castanera R."/>
            <person name="Culley D."/>
            <person name="Daum C."/>
            <person name="Ezra D."/>
            <person name="Gonzalez J."/>
            <person name="Henrissat B."/>
            <person name="Kuo A."/>
            <person name="Liang C."/>
            <person name="Lipzen A."/>
            <person name="Lutzoni F."/>
            <person name="Magnuson J."/>
            <person name="Mondo S."/>
            <person name="Nolan M."/>
            <person name="Ohm R."/>
            <person name="Pangilinan J."/>
            <person name="Park H.-J."/>
            <person name="Ramirez L."/>
            <person name="Alfaro M."/>
            <person name="Sun H."/>
            <person name="Tritt A."/>
            <person name="Yoshinaga Y."/>
            <person name="Zwiers L.-H."/>
            <person name="Turgeon B."/>
            <person name="Goodwin S."/>
            <person name="Spatafora J."/>
            <person name="Crous P."/>
            <person name="Grigoriev I."/>
        </authorList>
    </citation>
    <scope>NUCLEOTIDE SEQUENCE</scope>
    <source>
        <strain evidence="3">CBS 121167</strain>
    </source>
</reference>
<protein>
    <recommendedName>
        <fullName evidence="2">Multiple myeloma tumor-associated protein 2-like N-terminal domain-containing protein</fullName>
    </recommendedName>
</protein>
<feature type="domain" description="Multiple myeloma tumor-associated protein 2-like N-terminal" evidence="2">
    <location>
        <begin position="22"/>
        <end position="95"/>
    </location>
</feature>
<dbReference type="InterPro" id="IPR039207">
    <property type="entry name" value="MMTAG2-like"/>
</dbReference>
<dbReference type="PANTHER" id="PTHR14580:SF0">
    <property type="entry name" value="MULTIPLE MYELOMA TUMOR-ASSOCIATED PROTEIN 2"/>
    <property type="match status" value="1"/>
</dbReference>
<organism evidence="3 4">
    <name type="scientific">Aplosporella prunicola CBS 121167</name>
    <dbReference type="NCBI Taxonomy" id="1176127"/>
    <lineage>
        <taxon>Eukaryota</taxon>
        <taxon>Fungi</taxon>
        <taxon>Dikarya</taxon>
        <taxon>Ascomycota</taxon>
        <taxon>Pezizomycotina</taxon>
        <taxon>Dothideomycetes</taxon>
        <taxon>Dothideomycetes incertae sedis</taxon>
        <taxon>Botryosphaeriales</taxon>
        <taxon>Aplosporellaceae</taxon>
        <taxon>Aplosporella</taxon>
    </lineage>
</organism>
<gene>
    <name evidence="3" type="ORF">K452DRAFT_302067</name>
</gene>
<evidence type="ECO:0000256" key="1">
    <source>
        <dbReference type="SAM" id="MobiDB-lite"/>
    </source>
</evidence>
<dbReference type="InterPro" id="IPR019315">
    <property type="entry name" value="MMTA2_N"/>
</dbReference>
<feature type="compositionally biased region" description="Basic residues" evidence="1">
    <location>
        <begin position="214"/>
        <end position="231"/>
    </location>
</feature>
<feature type="compositionally biased region" description="Basic and acidic residues" evidence="1">
    <location>
        <begin position="232"/>
        <end position="243"/>
    </location>
</feature>
<feature type="compositionally biased region" description="Basic and acidic residues" evidence="1">
    <location>
        <begin position="274"/>
        <end position="302"/>
    </location>
</feature>
<feature type="compositionally biased region" description="Basic and acidic residues" evidence="1">
    <location>
        <begin position="184"/>
        <end position="213"/>
    </location>
</feature>
<feature type="region of interest" description="Disordered" evidence="1">
    <location>
        <begin position="124"/>
        <end position="302"/>
    </location>
</feature>
<evidence type="ECO:0000313" key="4">
    <source>
        <dbReference type="Proteomes" id="UP000799438"/>
    </source>
</evidence>
<name>A0A6A6B2R5_9PEZI</name>
<feature type="compositionally biased region" description="Basic and acidic residues" evidence="1">
    <location>
        <begin position="252"/>
        <end position="262"/>
    </location>
</feature>
<evidence type="ECO:0000313" key="3">
    <source>
        <dbReference type="EMBL" id="KAF2137307.1"/>
    </source>
</evidence>